<dbReference type="GO" id="GO:0020037">
    <property type="term" value="F:heme binding"/>
    <property type="evidence" value="ECO:0007669"/>
    <property type="project" value="InterPro"/>
</dbReference>
<feature type="binding site" description="axial binding residue" evidence="12">
    <location>
        <position position="460"/>
    </location>
    <ligand>
        <name>heme</name>
        <dbReference type="ChEBI" id="CHEBI:30413"/>
    </ligand>
    <ligandPart>
        <name>Fe</name>
        <dbReference type="ChEBI" id="CHEBI:18248"/>
    </ligandPart>
</feature>
<evidence type="ECO:0000256" key="6">
    <source>
        <dbReference type="ARBA" id="ARBA00022723"/>
    </source>
</evidence>
<dbReference type="InterPro" id="IPR017972">
    <property type="entry name" value="Cyt_P450_CS"/>
</dbReference>
<evidence type="ECO:0000256" key="2">
    <source>
        <dbReference type="ARBA" id="ARBA00004167"/>
    </source>
</evidence>
<evidence type="ECO:0000256" key="14">
    <source>
        <dbReference type="SAM" id="Phobius"/>
    </source>
</evidence>
<name>A0A6A6WZ14_9PLEO</name>
<dbReference type="OrthoDB" id="1470350at2759"/>
<evidence type="ECO:0000256" key="13">
    <source>
        <dbReference type="RuleBase" id="RU000461"/>
    </source>
</evidence>
<keyword evidence="4 12" id="KW-0349">Heme</keyword>
<evidence type="ECO:0000256" key="7">
    <source>
        <dbReference type="ARBA" id="ARBA00022989"/>
    </source>
</evidence>
<dbReference type="InterPro" id="IPR050121">
    <property type="entry name" value="Cytochrome_P450_monoxygenase"/>
</dbReference>
<dbReference type="EMBL" id="MU002145">
    <property type="protein sequence ID" value="KAF2789332.1"/>
    <property type="molecule type" value="Genomic_DNA"/>
</dbReference>
<dbReference type="GO" id="GO:0016705">
    <property type="term" value="F:oxidoreductase activity, acting on paired donors, with incorporation or reduction of molecular oxygen"/>
    <property type="evidence" value="ECO:0007669"/>
    <property type="project" value="InterPro"/>
</dbReference>
<dbReference type="GO" id="GO:0004497">
    <property type="term" value="F:monooxygenase activity"/>
    <property type="evidence" value="ECO:0007669"/>
    <property type="project" value="UniProtKB-KW"/>
</dbReference>
<dbReference type="PRINTS" id="PR00385">
    <property type="entry name" value="P450"/>
</dbReference>
<protein>
    <submittedName>
        <fullName evidence="15">Cytochrome P450 monooxygenase-like protein</fullName>
    </submittedName>
</protein>
<accession>A0A6A6WZ14</accession>
<dbReference type="AlphaFoldDB" id="A0A6A6WZ14"/>
<dbReference type="PANTHER" id="PTHR24305:SF210">
    <property type="entry name" value="CYTOCHROME P450 MONOOXYGENASE ASQL-RELATED"/>
    <property type="match status" value="1"/>
</dbReference>
<evidence type="ECO:0000256" key="12">
    <source>
        <dbReference type="PIRSR" id="PIRSR602401-1"/>
    </source>
</evidence>
<dbReference type="GO" id="GO:0009403">
    <property type="term" value="P:toxin biosynthetic process"/>
    <property type="evidence" value="ECO:0007669"/>
    <property type="project" value="UniProtKB-ARBA"/>
</dbReference>
<dbReference type="InterPro" id="IPR001128">
    <property type="entry name" value="Cyt_P450"/>
</dbReference>
<comment type="cofactor">
    <cofactor evidence="1 12">
        <name>heme</name>
        <dbReference type="ChEBI" id="CHEBI:30413"/>
    </cofactor>
</comment>
<dbReference type="PROSITE" id="PS00086">
    <property type="entry name" value="CYTOCHROME_P450"/>
    <property type="match status" value="1"/>
</dbReference>
<evidence type="ECO:0000256" key="8">
    <source>
        <dbReference type="ARBA" id="ARBA00023002"/>
    </source>
</evidence>
<dbReference type="FunFam" id="1.10.630.10:FF:000047">
    <property type="entry name" value="Cytochrome P450 monooxygenase"/>
    <property type="match status" value="1"/>
</dbReference>
<dbReference type="Gene3D" id="1.10.630.10">
    <property type="entry name" value="Cytochrome P450"/>
    <property type="match status" value="1"/>
</dbReference>
<keyword evidence="8 13" id="KW-0560">Oxidoreductase</keyword>
<feature type="transmembrane region" description="Helical" evidence="14">
    <location>
        <begin position="12"/>
        <end position="36"/>
    </location>
</feature>
<dbReference type="PANTHER" id="PTHR24305">
    <property type="entry name" value="CYTOCHROME P450"/>
    <property type="match status" value="1"/>
</dbReference>
<dbReference type="Proteomes" id="UP000799757">
    <property type="component" value="Unassembled WGS sequence"/>
</dbReference>
<keyword evidence="16" id="KW-1185">Reference proteome</keyword>
<evidence type="ECO:0000256" key="4">
    <source>
        <dbReference type="ARBA" id="ARBA00022617"/>
    </source>
</evidence>
<dbReference type="InterPro" id="IPR036396">
    <property type="entry name" value="Cyt_P450_sf"/>
</dbReference>
<sequence>MSSSAGFQPADFHLFSAAGIAVSIGVFLSLVTVYTISSAIYNICFHPLSHIPGPLLARASGLPYALHSRNGTMVTWIQALHTKYGDAVRVNPTEVSFISGETAWQDIYGFRTGKHKTGAYLKDRTWYPRPVNGEWSLIASDEANHSRMRRNLSHAFSDKALREQEGQIQKFVDLLVQRLEDHVEEKKPVDIMRWYNYATFDIITDLTLGEPLYCLRDKDYHPWVSLVFASLKAFGMIAAKHKFPFFYYYDILIHFCTSTASSIEIRKNFFYKLQEKVAKRLAHETDRPDFIAQILKNQSEKEKALTKGEIETNAVLFLGAGSETTATTLSGATYLLLKNPACYAKLVEEVRGRFTTQSQITMDAVNGLEYMIACLQEALRYYPPTPTGFPRIVPAGGDTISGIFVPEGMAVYVSQHATNHSTRNYTDPDLFVPERWLGEKRYKDDNRASLNPFSFGPRNCLGKNLAYVEMRLILAKVLFNFDLELVDKTSDWMGSQKVFTLWEKPSLMVELVPVQR</sequence>
<keyword evidence="5 14" id="KW-0812">Transmembrane</keyword>
<evidence type="ECO:0000256" key="3">
    <source>
        <dbReference type="ARBA" id="ARBA00010617"/>
    </source>
</evidence>
<dbReference type="CDD" id="cd11058">
    <property type="entry name" value="CYP60B-like"/>
    <property type="match status" value="1"/>
</dbReference>
<dbReference type="PRINTS" id="PR00463">
    <property type="entry name" value="EP450I"/>
</dbReference>
<evidence type="ECO:0000256" key="9">
    <source>
        <dbReference type="ARBA" id="ARBA00023004"/>
    </source>
</evidence>
<keyword evidence="10 13" id="KW-0503">Monooxygenase</keyword>
<dbReference type="SUPFAM" id="SSF48264">
    <property type="entry name" value="Cytochrome P450"/>
    <property type="match status" value="1"/>
</dbReference>
<keyword evidence="9 12" id="KW-0408">Iron</keyword>
<dbReference type="InterPro" id="IPR002401">
    <property type="entry name" value="Cyt_P450_E_grp-I"/>
</dbReference>
<organism evidence="15 16">
    <name type="scientific">Melanomma pulvis-pyrius CBS 109.77</name>
    <dbReference type="NCBI Taxonomy" id="1314802"/>
    <lineage>
        <taxon>Eukaryota</taxon>
        <taxon>Fungi</taxon>
        <taxon>Dikarya</taxon>
        <taxon>Ascomycota</taxon>
        <taxon>Pezizomycotina</taxon>
        <taxon>Dothideomycetes</taxon>
        <taxon>Pleosporomycetidae</taxon>
        <taxon>Pleosporales</taxon>
        <taxon>Melanommataceae</taxon>
        <taxon>Melanomma</taxon>
    </lineage>
</organism>
<evidence type="ECO:0000256" key="5">
    <source>
        <dbReference type="ARBA" id="ARBA00022692"/>
    </source>
</evidence>
<comment type="subcellular location">
    <subcellularLocation>
        <location evidence="2">Membrane</location>
        <topology evidence="2">Single-pass membrane protein</topology>
    </subcellularLocation>
</comment>
<evidence type="ECO:0000256" key="11">
    <source>
        <dbReference type="ARBA" id="ARBA00023136"/>
    </source>
</evidence>
<evidence type="ECO:0000256" key="10">
    <source>
        <dbReference type="ARBA" id="ARBA00023033"/>
    </source>
</evidence>
<dbReference type="GO" id="GO:0005506">
    <property type="term" value="F:iron ion binding"/>
    <property type="evidence" value="ECO:0007669"/>
    <property type="project" value="InterPro"/>
</dbReference>
<proteinExistence type="inferred from homology"/>
<comment type="similarity">
    <text evidence="3 13">Belongs to the cytochrome P450 family.</text>
</comment>
<evidence type="ECO:0000256" key="1">
    <source>
        <dbReference type="ARBA" id="ARBA00001971"/>
    </source>
</evidence>
<evidence type="ECO:0000313" key="15">
    <source>
        <dbReference type="EMBL" id="KAF2789332.1"/>
    </source>
</evidence>
<keyword evidence="7 14" id="KW-1133">Transmembrane helix</keyword>
<keyword evidence="11 14" id="KW-0472">Membrane</keyword>
<dbReference type="GO" id="GO:0016020">
    <property type="term" value="C:membrane"/>
    <property type="evidence" value="ECO:0007669"/>
    <property type="project" value="UniProtKB-SubCell"/>
</dbReference>
<reference evidence="15" key="1">
    <citation type="journal article" date="2020" name="Stud. Mycol.">
        <title>101 Dothideomycetes genomes: a test case for predicting lifestyles and emergence of pathogens.</title>
        <authorList>
            <person name="Haridas S."/>
            <person name="Albert R."/>
            <person name="Binder M."/>
            <person name="Bloem J."/>
            <person name="Labutti K."/>
            <person name="Salamov A."/>
            <person name="Andreopoulos B."/>
            <person name="Baker S."/>
            <person name="Barry K."/>
            <person name="Bills G."/>
            <person name="Bluhm B."/>
            <person name="Cannon C."/>
            <person name="Castanera R."/>
            <person name="Culley D."/>
            <person name="Daum C."/>
            <person name="Ezra D."/>
            <person name="Gonzalez J."/>
            <person name="Henrissat B."/>
            <person name="Kuo A."/>
            <person name="Liang C."/>
            <person name="Lipzen A."/>
            <person name="Lutzoni F."/>
            <person name="Magnuson J."/>
            <person name="Mondo S."/>
            <person name="Nolan M."/>
            <person name="Ohm R."/>
            <person name="Pangilinan J."/>
            <person name="Park H.-J."/>
            <person name="Ramirez L."/>
            <person name="Alfaro M."/>
            <person name="Sun H."/>
            <person name="Tritt A."/>
            <person name="Yoshinaga Y."/>
            <person name="Zwiers L.-H."/>
            <person name="Turgeon B."/>
            <person name="Goodwin S."/>
            <person name="Spatafora J."/>
            <person name="Crous P."/>
            <person name="Grigoriev I."/>
        </authorList>
    </citation>
    <scope>NUCLEOTIDE SEQUENCE</scope>
    <source>
        <strain evidence="15">CBS 109.77</strain>
    </source>
</reference>
<dbReference type="Pfam" id="PF00067">
    <property type="entry name" value="p450"/>
    <property type="match status" value="1"/>
</dbReference>
<evidence type="ECO:0000313" key="16">
    <source>
        <dbReference type="Proteomes" id="UP000799757"/>
    </source>
</evidence>
<gene>
    <name evidence="15" type="ORF">K505DRAFT_313334</name>
</gene>
<keyword evidence="6 12" id="KW-0479">Metal-binding</keyword>